<dbReference type="Proteomes" id="UP000654279">
    <property type="component" value="Unassembled WGS sequence"/>
</dbReference>
<evidence type="ECO:0000313" key="2">
    <source>
        <dbReference type="EMBL" id="MBC8527925.1"/>
    </source>
</evidence>
<keyword evidence="3" id="KW-1185">Reference proteome</keyword>
<sequence length="156" mass="16876">MALQPNQNIGGNQAGAPGNLGDIMQNQTGNTDFPENANQFFYESFSEVLSKAIGYFVVCEFLIGNAIVEKSGILYAAGVNFVTLENPANGSFTVCDIYSLKFATFFDTTEVPEEFASTTGAVTVANTNTAPANNGFPQRNSYQNPYLPRRGNNGYR</sequence>
<dbReference type="RefSeq" id="WP_249284001.1">
    <property type="nucleotide sequence ID" value="NZ_JACRSO010000001.1"/>
</dbReference>
<evidence type="ECO:0000256" key="1">
    <source>
        <dbReference type="SAM" id="MobiDB-lite"/>
    </source>
</evidence>
<accession>A0A926D080</accession>
<feature type="region of interest" description="Disordered" evidence="1">
    <location>
        <begin position="128"/>
        <end position="156"/>
    </location>
</feature>
<protein>
    <submittedName>
        <fullName evidence="2">Uncharacterized protein</fullName>
    </submittedName>
</protein>
<name>A0A926D080_9FIRM</name>
<comment type="caution">
    <text evidence="2">The sequence shown here is derived from an EMBL/GenBank/DDBJ whole genome shotgun (WGS) entry which is preliminary data.</text>
</comment>
<feature type="region of interest" description="Disordered" evidence="1">
    <location>
        <begin position="1"/>
        <end position="28"/>
    </location>
</feature>
<proteinExistence type="predicted"/>
<dbReference type="EMBL" id="JACRSO010000001">
    <property type="protein sequence ID" value="MBC8527925.1"/>
    <property type="molecule type" value="Genomic_DNA"/>
</dbReference>
<gene>
    <name evidence="2" type="ORF">H8699_00545</name>
</gene>
<organism evidence="2 3">
    <name type="scientific">Luoshenia tenuis</name>
    <dbReference type="NCBI Taxonomy" id="2763654"/>
    <lineage>
        <taxon>Bacteria</taxon>
        <taxon>Bacillati</taxon>
        <taxon>Bacillota</taxon>
        <taxon>Clostridia</taxon>
        <taxon>Christensenellales</taxon>
        <taxon>Christensenellaceae</taxon>
        <taxon>Luoshenia</taxon>
    </lineage>
</organism>
<feature type="compositionally biased region" description="Polar residues" evidence="1">
    <location>
        <begin position="1"/>
        <end position="11"/>
    </location>
</feature>
<evidence type="ECO:0000313" key="3">
    <source>
        <dbReference type="Proteomes" id="UP000654279"/>
    </source>
</evidence>
<reference evidence="2" key="1">
    <citation type="submission" date="2020-08" db="EMBL/GenBank/DDBJ databases">
        <title>Genome public.</title>
        <authorList>
            <person name="Liu C."/>
            <person name="Sun Q."/>
        </authorList>
    </citation>
    <scope>NUCLEOTIDE SEQUENCE</scope>
    <source>
        <strain evidence="2">NSJ-44</strain>
    </source>
</reference>
<dbReference type="AlphaFoldDB" id="A0A926D080"/>